<comment type="caution">
    <text evidence="2">The sequence shown here is derived from an EMBL/GenBank/DDBJ whole genome shotgun (WGS) entry which is preliminary data.</text>
</comment>
<evidence type="ECO:0000313" key="3">
    <source>
        <dbReference type="Proteomes" id="UP001346149"/>
    </source>
</evidence>
<organism evidence="2 3">
    <name type="scientific">Trapa natans</name>
    <name type="common">Water chestnut</name>
    <dbReference type="NCBI Taxonomy" id="22666"/>
    <lineage>
        <taxon>Eukaryota</taxon>
        <taxon>Viridiplantae</taxon>
        <taxon>Streptophyta</taxon>
        <taxon>Embryophyta</taxon>
        <taxon>Tracheophyta</taxon>
        <taxon>Spermatophyta</taxon>
        <taxon>Magnoliopsida</taxon>
        <taxon>eudicotyledons</taxon>
        <taxon>Gunneridae</taxon>
        <taxon>Pentapetalae</taxon>
        <taxon>rosids</taxon>
        <taxon>malvids</taxon>
        <taxon>Myrtales</taxon>
        <taxon>Lythraceae</taxon>
        <taxon>Trapa</taxon>
    </lineage>
</organism>
<name>A0AAN7MHI6_TRANT</name>
<dbReference type="AlphaFoldDB" id="A0AAN7MHI6"/>
<keyword evidence="3" id="KW-1185">Reference proteome</keyword>
<dbReference type="PANTHER" id="PTHR36063">
    <property type="entry name" value="ARABIDOPSIS THALIANA GENOMIC DNA, CHROMOSOME 5, P1 CLONE:MOK16"/>
    <property type="match status" value="1"/>
</dbReference>
<accession>A0AAN7MHI6</accession>
<feature type="transmembrane region" description="Helical" evidence="1">
    <location>
        <begin position="86"/>
        <end position="103"/>
    </location>
</feature>
<keyword evidence="1" id="KW-0472">Membrane</keyword>
<keyword evidence="1" id="KW-1133">Transmembrane helix</keyword>
<evidence type="ECO:0000256" key="1">
    <source>
        <dbReference type="SAM" id="Phobius"/>
    </source>
</evidence>
<dbReference type="PANTHER" id="PTHR36063:SF1">
    <property type="entry name" value="ARABIDOPSIS THALIANA GENOMIC DNA, CHROMOSOME 5, P1 CLONE:MOK16"/>
    <property type="match status" value="1"/>
</dbReference>
<sequence>MSSLYCCNLSELRLHHKSVSTASGFNTESVMMAKNHMRYKQNWGEVAPCRLLLTHQKSSMRCPKLETILEEASEDCFNFTSQGLKGLLLAFPVVLSLASYYFLQYRSDSAW</sequence>
<dbReference type="Proteomes" id="UP001346149">
    <property type="component" value="Unassembled WGS sequence"/>
</dbReference>
<gene>
    <name evidence="2" type="ORF">SAY86_003693</name>
</gene>
<evidence type="ECO:0000313" key="2">
    <source>
        <dbReference type="EMBL" id="KAK4803876.1"/>
    </source>
</evidence>
<dbReference type="EMBL" id="JAXQNO010000001">
    <property type="protein sequence ID" value="KAK4803876.1"/>
    <property type="molecule type" value="Genomic_DNA"/>
</dbReference>
<proteinExistence type="predicted"/>
<protein>
    <submittedName>
        <fullName evidence="2">Uncharacterized protein</fullName>
    </submittedName>
</protein>
<reference evidence="2 3" key="1">
    <citation type="journal article" date="2023" name="Hortic Res">
        <title>Pangenome of water caltrop reveals structural variations and asymmetric subgenome divergence after allopolyploidization.</title>
        <authorList>
            <person name="Zhang X."/>
            <person name="Chen Y."/>
            <person name="Wang L."/>
            <person name="Yuan Y."/>
            <person name="Fang M."/>
            <person name="Shi L."/>
            <person name="Lu R."/>
            <person name="Comes H.P."/>
            <person name="Ma Y."/>
            <person name="Chen Y."/>
            <person name="Huang G."/>
            <person name="Zhou Y."/>
            <person name="Zheng Z."/>
            <person name="Qiu Y."/>
        </authorList>
    </citation>
    <scope>NUCLEOTIDE SEQUENCE [LARGE SCALE GENOMIC DNA]</scope>
    <source>
        <strain evidence="2">F231</strain>
    </source>
</reference>
<keyword evidence="1" id="KW-0812">Transmembrane</keyword>